<feature type="transmembrane region" description="Helical" evidence="1">
    <location>
        <begin position="284"/>
        <end position="304"/>
    </location>
</feature>
<dbReference type="Proteomes" id="UP000023435">
    <property type="component" value="Unassembled WGS sequence"/>
</dbReference>
<accession>A0A125MN14</accession>
<evidence type="ECO:0000313" key="3">
    <source>
        <dbReference type="Proteomes" id="UP000023435"/>
    </source>
</evidence>
<dbReference type="EMBL" id="JAJA02000001">
    <property type="protein sequence ID" value="KWS05137.1"/>
    <property type="molecule type" value="Genomic_DNA"/>
</dbReference>
<dbReference type="AlphaFoldDB" id="A0A125MN14"/>
<sequence>MSAIAHEAGRLRAAETAPATVGFSTLLAWELRHIGRQRLLWMVLVLLGLAMLWGAYSGASLHRAQTAAIARSHAADAAWTAQIRERARRYAEPAESPVPYWQDPTDVAGFSRYFLRAQSDKPHLPLSPLAVGISDLMPSRLPIKLETPFGAEPAYDFENPRGLGLGRFDLGFVLIYLLPVATILLIGLLSTFERDHGMLRLIAAQRVGPRAWLGARVAAIFAWLAPATLALLLLSLLFAGVDATAAMPELFASAALVVAYLSFWAALGFVVVSAWPSAAGAISLMGALWAALVIGLPLLGSAWAERLGDAPTPVAYVDAQRRANDAIGSERDAIVTAMFRARADLAAATDRVAKIDYATRMTFLAPELERRLAPLRERQLAARAARERVSDWAGYVSPSLGLEQALSVLAGTDSDRHRRFEQQTRAYQLRLRDWFYPRIQREIATPTPRPPNSYGRMNFAEYDAIPVYLGAELPASARVAATLPFAAWLLLLAALLTGVALRRLRRWPTEL</sequence>
<feature type="transmembrane region" description="Helical" evidence="1">
    <location>
        <begin position="213"/>
        <end position="238"/>
    </location>
</feature>
<gene>
    <name evidence="2" type="ORF">AZ78_2688</name>
</gene>
<feature type="transmembrane region" description="Helical" evidence="1">
    <location>
        <begin position="170"/>
        <end position="192"/>
    </location>
</feature>
<keyword evidence="1" id="KW-0812">Transmembrane</keyword>
<keyword evidence="1" id="KW-1133">Transmembrane helix</keyword>
<organism evidence="2 3">
    <name type="scientific">Lysobacter capsici AZ78</name>
    <dbReference type="NCBI Taxonomy" id="1444315"/>
    <lineage>
        <taxon>Bacteria</taxon>
        <taxon>Pseudomonadati</taxon>
        <taxon>Pseudomonadota</taxon>
        <taxon>Gammaproteobacteria</taxon>
        <taxon>Lysobacterales</taxon>
        <taxon>Lysobacteraceae</taxon>
        <taxon>Lysobacter</taxon>
    </lineage>
</organism>
<evidence type="ECO:0000313" key="2">
    <source>
        <dbReference type="EMBL" id="KWS05137.1"/>
    </source>
</evidence>
<feature type="transmembrane region" description="Helical" evidence="1">
    <location>
        <begin position="39"/>
        <end position="56"/>
    </location>
</feature>
<dbReference type="PANTHER" id="PTHR43471:SF14">
    <property type="entry name" value="ABC-2 TYPE TRANSPORT SYSTEM PERMEASE PROTEIN"/>
    <property type="match status" value="1"/>
</dbReference>
<feature type="transmembrane region" description="Helical" evidence="1">
    <location>
        <begin position="250"/>
        <end position="272"/>
    </location>
</feature>
<protein>
    <recommendedName>
        <fullName evidence="4">ABC-type transport system involved in multi-copper enzyme maturation, permease component</fullName>
    </recommendedName>
</protein>
<dbReference type="PANTHER" id="PTHR43471">
    <property type="entry name" value="ABC TRANSPORTER PERMEASE"/>
    <property type="match status" value="1"/>
</dbReference>
<evidence type="ECO:0000256" key="1">
    <source>
        <dbReference type="SAM" id="Phobius"/>
    </source>
</evidence>
<comment type="caution">
    <text evidence="2">The sequence shown here is derived from an EMBL/GenBank/DDBJ whole genome shotgun (WGS) entry which is preliminary data.</text>
</comment>
<proteinExistence type="predicted"/>
<keyword evidence="1" id="KW-0472">Membrane</keyword>
<dbReference type="OrthoDB" id="6016419at2"/>
<dbReference type="RefSeq" id="WP_153019046.1">
    <property type="nucleotide sequence ID" value="NZ_JAJA02000001.1"/>
</dbReference>
<evidence type="ECO:0008006" key="4">
    <source>
        <dbReference type="Google" id="ProtNLM"/>
    </source>
</evidence>
<dbReference type="Pfam" id="PF12040">
    <property type="entry name" value="DUF3526"/>
    <property type="match status" value="1"/>
</dbReference>
<dbReference type="InterPro" id="IPR021913">
    <property type="entry name" value="DUF3526"/>
</dbReference>
<reference evidence="2 3" key="1">
    <citation type="journal article" date="2014" name="Genome Announc.">
        <title>Draft Genome Sequence of Lysobacter capsici AZ78, a Bacterium Antagonistic to Plant-Pathogenic Oomycetes.</title>
        <authorList>
            <person name="Puopolo G."/>
            <person name="Sonego P."/>
            <person name="Engelen K."/>
            <person name="Pertot I."/>
        </authorList>
    </citation>
    <scope>NUCLEOTIDE SEQUENCE [LARGE SCALE GENOMIC DNA]</scope>
    <source>
        <strain evidence="2 3">AZ78</strain>
    </source>
</reference>
<feature type="transmembrane region" description="Helical" evidence="1">
    <location>
        <begin position="479"/>
        <end position="501"/>
    </location>
</feature>
<name>A0A125MN14_9GAMM</name>
<keyword evidence="3" id="KW-1185">Reference proteome</keyword>